<sequence>MNTTMAPMREQSEQHMNQLVRRNVMLNGLILAKKDGSDNGSGDGYVSDNGNRDGSATDNGGGSYNDNGNRDGNSNDNGNRDGNSNDNGNRDSSSIPMVTRTAWTQITDTAWTTQTATAWTTQTTITTLSSVMTVVVVATPSPTSTSESAPSTSISITSAAPSVPTGSLTSFSMPSSEQPGRKGLCTISDGAPCDFAAATTSTLSAFVAISASAAPTPFEDDASSLPSGIPSQSQSEGDHDNGDLGPLAEKLLISAGSIGIFVILGAIIYLVMRMKKINRLARGEISEEEARWYGWRRNRDGSGRPPSYVSGKLSQNGYFIGEKYGEREMAGYNIPDNKVSLGRPGSATVNLRELRTDLQRQNSIRSNQSGSGMSPSPVSGPGQSYGPPSNADFYYSQVGTIRSQNSGLSSNAYDPSQKEANHISYLSSISSGFGDSLVMPDDSAPPQIPVSRFSWTTASQGAPQNRDTIYTTTSEESAPRFRTVRSWVAQQTGRMERKQSNMEVPAMPEIPISYTHRSQVPDPLFAEAHRRKASENPAFRHHPGDEIEFGRGSRVPSSILDRSIGF</sequence>
<dbReference type="EMBL" id="CAJHIA010000011">
    <property type="protein sequence ID" value="CAD6444022.1"/>
    <property type="molecule type" value="Genomic_DNA"/>
</dbReference>
<reference evidence="3" key="1">
    <citation type="submission" date="2020-10" db="EMBL/GenBank/DDBJ databases">
        <authorList>
            <person name="Kusch S."/>
        </authorList>
    </citation>
    <scope>NUCLEOTIDE SEQUENCE</scope>
    <source>
        <strain evidence="3">SwB9</strain>
    </source>
</reference>
<feature type="compositionally biased region" description="Low complexity" evidence="1">
    <location>
        <begin position="141"/>
        <end position="163"/>
    </location>
</feature>
<comment type="caution">
    <text evidence="3">The sequence shown here is derived from an EMBL/GenBank/DDBJ whole genome shotgun (WGS) entry which is preliminary data.</text>
</comment>
<evidence type="ECO:0000313" key="3">
    <source>
        <dbReference type="EMBL" id="CAD6444022.1"/>
    </source>
</evidence>
<feature type="compositionally biased region" description="Polar residues" evidence="1">
    <location>
        <begin position="164"/>
        <end position="178"/>
    </location>
</feature>
<keyword evidence="2" id="KW-0472">Membrane</keyword>
<feature type="transmembrane region" description="Helical" evidence="2">
    <location>
        <begin position="251"/>
        <end position="272"/>
    </location>
</feature>
<protein>
    <submittedName>
        <fullName evidence="3">487f194d-2d7c-43df-a320-f0227328eae5</fullName>
    </submittedName>
</protein>
<organism evidence="3 4">
    <name type="scientific">Sclerotinia trifoliorum</name>
    <dbReference type="NCBI Taxonomy" id="28548"/>
    <lineage>
        <taxon>Eukaryota</taxon>
        <taxon>Fungi</taxon>
        <taxon>Dikarya</taxon>
        <taxon>Ascomycota</taxon>
        <taxon>Pezizomycotina</taxon>
        <taxon>Leotiomycetes</taxon>
        <taxon>Helotiales</taxon>
        <taxon>Sclerotiniaceae</taxon>
        <taxon>Sclerotinia</taxon>
    </lineage>
</organism>
<evidence type="ECO:0000256" key="2">
    <source>
        <dbReference type="SAM" id="Phobius"/>
    </source>
</evidence>
<feature type="region of interest" description="Disordered" evidence="1">
    <location>
        <begin position="533"/>
        <end position="553"/>
    </location>
</feature>
<feature type="compositionally biased region" description="Low complexity" evidence="1">
    <location>
        <begin position="38"/>
        <end position="49"/>
    </location>
</feature>
<feature type="compositionally biased region" description="Polar residues" evidence="1">
    <location>
        <begin position="224"/>
        <end position="235"/>
    </location>
</feature>
<dbReference type="OrthoDB" id="5411141at2759"/>
<gene>
    <name evidence="3" type="ORF">SCLTRI_LOCUS3814</name>
</gene>
<feature type="region of interest" description="Disordered" evidence="1">
    <location>
        <begin position="218"/>
        <end position="242"/>
    </location>
</feature>
<feature type="region of interest" description="Disordered" evidence="1">
    <location>
        <begin position="141"/>
        <end position="183"/>
    </location>
</feature>
<keyword evidence="2" id="KW-0812">Transmembrane</keyword>
<feature type="region of interest" description="Disordered" evidence="1">
    <location>
        <begin position="354"/>
        <end position="393"/>
    </location>
</feature>
<keyword evidence="2" id="KW-1133">Transmembrane helix</keyword>
<keyword evidence="4" id="KW-1185">Reference proteome</keyword>
<dbReference type="AlphaFoldDB" id="A0A8H2VT38"/>
<feature type="region of interest" description="Disordered" evidence="1">
    <location>
        <begin position="34"/>
        <end position="95"/>
    </location>
</feature>
<feature type="compositionally biased region" description="Basic and acidic residues" evidence="1">
    <location>
        <begin position="542"/>
        <end position="551"/>
    </location>
</feature>
<feature type="compositionally biased region" description="Polar residues" evidence="1">
    <location>
        <begin position="359"/>
        <end position="368"/>
    </location>
</feature>
<proteinExistence type="predicted"/>
<dbReference type="Proteomes" id="UP000624404">
    <property type="component" value="Unassembled WGS sequence"/>
</dbReference>
<accession>A0A8H2VT38</accession>
<feature type="compositionally biased region" description="Low complexity" evidence="1">
    <location>
        <begin position="369"/>
        <end position="389"/>
    </location>
</feature>
<evidence type="ECO:0000313" key="4">
    <source>
        <dbReference type="Proteomes" id="UP000624404"/>
    </source>
</evidence>
<feature type="compositionally biased region" description="Low complexity" evidence="1">
    <location>
        <begin position="64"/>
        <end position="94"/>
    </location>
</feature>
<evidence type="ECO:0000256" key="1">
    <source>
        <dbReference type="SAM" id="MobiDB-lite"/>
    </source>
</evidence>
<name>A0A8H2VT38_9HELO</name>